<keyword evidence="3" id="KW-1185">Reference proteome</keyword>
<dbReference type="AlphaFoldDB" id="A0A5B7E2B3"/>
<sequence>MSATNVPGVAYGPPPSLGTPGITLPPAACGVKYFSSNISERTGGAGATHSRVTTHSRSREG</sequence>
<dbReference type="EMBL" id="VSRR010001678">
    <property type="protein sequence ID" value="MPC26974.1"/>
    <property type="molecule type" value="Genomic_DNA"/>
</dbReference>
<reference evidence="2 3" key="1">
    <citation type="submission" date="2019-05" db="EMBL/GenBank/DDBJ databases">
        <title>Another draft genome of Portunus trituberculatus and its Hox gene families provides insights of decapod evolution.</title>
        <authorList>
            <person name="Jeong J.-H."/>
            <person name="Song I."/>
            <person name="Kim S."/>
            <person name="Choi T."/>
            <person name="Kim D."/>
            <person name="Ryu S."/>
            <person name="Kim W."/>
        </authorList>
    </citation>
    <scope>NUCLEOTIDE SEQUENCE [LARGE SCALE GENOMIC DNA]</scope>
    <source>
        <tissue evidence="2">Muscle</tissue>
    </source>
</reference>
<evidence type="ECO:0000313" key="3">
    <source>
        <dbReference type="Proteomes" id="UP000324222"/>
    </source>
</evidence>
<proteinExistence type="predicted"/>
<evidence type="ECO:0000256" key="1">
    <source>
        <dbReference type="SAM" id="MobiDB-lite"/>
    </source>
</evidence>
<name>A0A5B7E2B3_PORTR</name>
<feature type="region of interest" description="Disordered" evidence="1">
    <location>
        <begin position="39"/>
        <end position="61"/>
    </location>
</feature>
<gene>
    <name evidence="2" type="ORF">E2C01_020126</name>
</gene>
<organism evidence="2 3">
    <name type="scientific">Portunus trituberculatus</name>
    <name type="common">Swimming crab</name>
    <name type="synonym">Neptunus trituberculatus</name>
    <dbReference type="NCBI Taxonomy" id="210409"/>
    <lineage>
        <taxon>Eukaryota</taxon>
        <taxon>Metazoa</taxon>
        <taxon>Ecdysozoa</taxon>
        <taxon>Arthropoda</taxon>
        <taxon>Crustacea</taxon>
        <taxon>Multicrustacea</taxon>
        <taxon>Malacostraca</taxon>
        <taxon>Eumalacostraca</taxon>
        <taxon>Eucarida</taxon>
        <taxon>Decapoda</taxon>
        <taxon>Pleocyemata</taxon>
        <taxon>Brachyura</taxon>
        <taxon>Eubrachyura</taxon>
        <taxon>Portunoidea</taxon>
        <taxon>Portunidae</taxon>
        <taxon>Portuninae</taxon>
        <taxon>Portunus</taxon>
    </lineage>
</organism>
<comment type="caution">
    <text evidence="2">The sequence shown here is derived from an EMBL/GenBank/DDBJ whole genome shotgun (WGS) entry which is preliminary data.</text>
</comment>
<protein>
    <submittedName>
        <fullName evidence="2">Uncharacterized protein</fullName>
    </submittedName>
</protein>
<dbReference type="Proteomes" id="UP000324222">
    <property type="component" value="Unassembled WGS sequence"/>
</dbReference>
<feature type="compositionally biased region" description="Basic residues" evidence="1">
    <location>
        <begin position="52"/>
        <end position="61"/>
    </location>
</feature>
<evidence type="ECO:0000313" key="2">
    <source>
        <dbReference type="EMBL" id="MPC26974.1"/>
    </source>
</evidence>
<accession>A0A5B7E2B3</accession>